<dbReference type="InterPro" id="IPR043504">
    <property type="entry name" value="Peptidase_S1_PA_chymotrypsin"/>
</dbReference>
<accession>A0ABS4XWT6</accession>
<dbReference type="InterPro" id="IPR004236">
    <property type="entry name" value="Pept_S1_alpha_lytic"/>
</dbReference>
<evidence type="ECO:0000256" key="9">
    <source>
        <dbReference type="SAM" id="SignalP"/>
    </source>
</evidence>
<dbReference type="EC" id="3.4.21.-" evidence="12"/>
<dbReference type="EMBL" id="JAGIOH010000001">
    <property type="protein sequence ID" value="MBP2400957.1"/>
    <property type="molecule type" value="Genomic_DNA"/>
</dbReference>
<dbReference type="Pfam" id="PF00089">
    <property type="entry name" value="Trypsin"/>
    <property type="match status" value="1"/>
</dbReference>
<gene>
    <name evidence="12" type="ORF">JO379_000426</name>
</gene>
<evidence type="ECO:0000256" key="2">
    <source>
        <dbReference type="ARBA" id="ARBA00022670"/>
    </source>
</evidence>
<keyword evidence="4 12" id="KW-0378">Hydrolase</keyword>
<keyword evidence="3 9" id="KW-0732">Signal</keyword>
<protein>
    <submittedName>
        <fullName evidence="12">Streptogrisin D</fullName>
        <ecNumber evidence="12">3.4.21.-</ecNumber>
    </submittedName>
</protein>
<evidence type="ECO:0000313" key="13">
    <source>
        <dbReference type="Proteomes" id="UP001519291"/>
    </source>
</evidence>
<feature type="signal peptide" evidence="9">
    <location>
        <begin position="1"/>
        <end position="33"/>
    </location>
</feature>
<evidence type="ECO:0000313" key="12">
    <source>
        <dbReference type="EMBL" id="MBP2400957.1"/>
    </source>
</evidence>
<keyword evidence="5" id="KW-0720">Serine protease</keyword>
<feature type="domain" description="Peptidase S1A alpha-lytic prodomain" evidence="11">
    <location>
        <begin position="106"/>
        <end position="159"/>
    </location>
</feature>
<reference evidence="12 13" key="1">
    <citation type="submission" date="2021-03" db="EMBL/GenBank/DDBJ databases">
        <title>Sequencing the genomes of 1000 actinobacteria strains.</title>
        <authorList>
            <person name="Klenk H.-P."/>
        </authorList>
    </citation>
    <scope>NUCLEOTIDE SEQUENCE [LARGE SCALE GENOMIC DNA]</scope>
    <source>
        <strain evidence="12 13">DSM 41480</strain>
    </source>
</reference>
<keyword evidence="2" id="KW-0645">Protease</keyword>
<dbReference type="RefSeq" id="WP_245381340.1">
    <property type="nucleotide sequence ID" value="NZ_JAGIOH010000001.1"/>
</dbReference>
<evidence type="ECO:0000256" key="4">
    <source>
        <dbReference type="ARBA" id="ARBA00022801"/>
    </source>
</evidence>
<evidence type="ECO:0000256" key="6">
    <source>
        <dbReference type="ARBA" id="ARBA00023145"/>
    </source>
</evidence>
<dbReference type="InterPro" id="IPR001254">
    <property type="entry name" value="Trypsin_dom"/>
</dbReference>
<dbReference type="PIRSF" id="PIRSF001134">
    <property type="entry name" value="Streptogrisin"/>
    <property type="match status" value="1"/>
</dbReference>
<dbReference type="InterPro" id="IPR006311">
    <property type="entry name" value="TAT_signal"/>
</dbReference>
<dbReference type="InterPro" id="IPR009003">
    <property type="entry name" value="Peptidase_S1_PA"/>
</dbReference>
<feature type="region of interest" description="Disordered" evidence="8">
    <location>
        <begin position="31"/>
        <end position="50"/>
    </location>
</feature>
<evidence type="ECO:0000256" key="3">
    <source>
        <dbReference type="ARBA" id="ARBA00022729"/>
    </source>
</evidence>
<organism evidence="12 13">
    <name type="scientific">Streptomyces syringium</name>
    <dbReference type="NCBI Taxonomy" id="76729"/>
    <lineage>
        <taxon>Bacteria</taxon>
        <taxon>Bacillati</taxon>
        <taxon>Actinomycetota</taxon>
        <taxon>Actinomycetes</taxon>
        <taxon>Kitasatosporales</taxon>
        <taxon>Streptomycetaceae</taxon>
        <taxon>Streptomyces</taxon>
    </lineage>
</organism>
<keyword evidence="6" id="KW-0865">Zymogen</keyword>
<dbReference type="SUPFAM" id="SSF50494">
    <property type="entry name" value="Trypsin-like serine proteases"/>
    <property type="match status" value="1"/>
</dbReference>
<proteinExistence type="inferred from homology"/>
<evidence type="ECO:0000256" key="7">
    <source>
        <dbReference type="ARBA" id="ARBA00023157"/>
    </source>
</evidence>
<dbReference type="PRINTS" id="PR00861">
    <property type="entry name" value="ALYTICPTASE"/>
</dbReference>
<keyword evidence="7" id="KW-1015">Disulfide bond</keyword>
<dbReference type="InterPro" id="IPR001316">
    <property type="entry name" value="Pept_S1A_streptogrisin"/>
</dbReference>
<sequence length="403" mass="40402">MNHRRVNRRRGAVAVAAAAAVVAAATLLPHADASTDKPGTDAPGSPRTFTSRSAAHLAASLEPGVREKTAGWYLDGSTGRMVVNVTAEDAARRVQATGAVPRIVRNSTAALRGATRTLSDRASVPGTAWSIDPKTNKVVVTADRTVTGAKLDALTKVTDRMGGLVRVKRSSGEFKRYEGSPPPAGHGRSGSRTRAQGDAPGAGALIGGRAIFGGGSRCSLGFNVTVQGAPAFLTAGHCGNASRTWTADQAGGTPLGTVADSQFPGSDFALVTYDDPNAGAASAVDLLNGTVQQISGAAEANVGMRVQRVGSTTGLKDGTVTGLGATVNYGNGDIVNGLIQTDVCAEPGDSGGSLFSEDSAVGLTSGGSGDCTRGGETFFQPVTAALRATGAALGADGGAAAQR</sequence>
<keyword evidence="13" id="KW-1185">Reference proteome</keyword>
<evidence type="ECO:0000259" key="10">
    <source>
        <dbReference type="Pfam" id="PF00089"/>
    </source>
</evidence>
<evidence type="ECO:0000256" key="8">
    <source>
        <dbReference type="SAM" id="MobiDB-lite"/>
    </source>
</evidence>
<evidence type="ECO:0000256" key="1">
    <source>
        <dbReference type="ARBA" id="ARBA00007664"/>
    </source>
</evidence>
<dbReference type="Gene3D" id="2.40.10.10">
    <property type="entry name" value="Trypsin-like serine proteases"/>
    <property type="match status" value="2"/>
</dbReference>
<dbReference type="PROSITE" id="PS51318">
    <property type="entry name" value="TAT"/>
    <property type="match status" value="1"/>
</dbReference>
<feature type="region of interest" description="Disordered" evidence="8">
    <location>
        <begin position="172"/>
        <end position="200"/>
    </location>
</feature>
<name>A0ABS4XWT6_9ACTN</name>
<dbReference type="GeneID" id="91567311"/>
<dbReference type="CDD" id="cd21112">
    <property type="entry name" value="alphaLP-like"/>
    <property type="match status" value="1"/>
</dbReference>
<dbReference type="GO" id="GO:0016787">
    <property type="term" value="F:hydrolase activity"/>
    <property type="evidence" value="ECO:0007669"/>
    <property type="project" value="UniProtKB-KW"/>
</dbReference>
<feature type="domain" description="Peptidase S1" evidence="10">
    <location>
        <begin position="231"/>
        <end position="385"/>
    </location>
</feature>
<evidence type="ECO:0000259" key="11">
    <source>
        <dbReference type="Pfam" id="PF02983"/>
    </source>
</evidence>
<dbReference type="Pfam" id="PF02983">
    <property type="entry name" value="Pro_Al_protease"/>
    <property type="match status" value="1"/>
</dbReference>
<feature type="chain" id="PRO_5046150916" evidence="9">
    <location>
        <begin position="34"/>
        <end position="403"/>
    </location>
</feature>
<comment type="similarity">
    <text evidence="1">Belongs to the peptidase S1 family.</text>
</comment>
<evidence type="ECO:0000256" key="5">
    <source>
        <dbReference type="ARBA" id="ARBA00022825"/>
    </source>
</evidence>
<comment type="caution">
    <text evidence="12">The sequence shown here is derived from an EMBL/GenBank/DDBJ whole genome shotgun (WGS) entry which is preliminary data.</text>
</comment>
<dbReference type="Proteomes" id="UP001519291">
    <property type="component" value="Unassembled WGS sequence"/>
</dbReference>